<dbReference type="GO" id="GO:0004497">
    <property type="term" value="F:monooxygenase activity"/>
    <property type="evidence" value="ECO:0007669"/>
    <property type="project" value="UniProtKB-KW"/>
</dbReference>
<comment type="cofactor">
    <cofactor evidence="1">
        <name>FAD</name>
        <dbReference type="ChEBI" id="CHEBI:57692"/>
    </cofactor>
</comment>
<dbReference type="PANTHER" id="PTHR43098:SF4">
    <property type="entry name" value="BLR3857 PROTEIN"/>
    <property type="match status" value="1"/>
</dbReference>
<dbReference type="InterPro" id="IPR036188">
    <property type="entry name" value="FAD/NAD-bd_sf"/>
</dbReference>
<dbReference type="Gene3D" id="3.50.50.60">
    <property type="entry name" value="FAD/NAD(P)-binding domain"/>
    <property type="match status" value="2"/>
</dbReference>
<evidence type="ECO:0000256" key="7">
    <source>
        <dbReference type="ARBA" id="ARBA00023033"/>
    </source>
</evidence>
<dbReference type="SUPFAM" id="SSF51905">
    <property type="entry name" value="FAD/NAD(P)-binding domain"/>
    <property type="match status" value="1"/>
</dbReference>
<dbReference type="AlphaFoldDB" id="A0A7W7NZ25"/>
<evidence type="ECO:0000256" key="3">
    <source>
        <dbReference type="ARBA" id="ARBA00022630"/>
    </source>
</evidence>
<proteinExistence type="inferred from homology"/>
<evidence type="ECO:0000313" key="8">
    <source>
        <dbReference type="EMBL" id="MBB4860767.1"/>
    </source>
</evidence>
<dbReference type="Proteomes" id="UP000555448">
    <property type="component" value="Unassembled WGS sequence"/>
</dbReference>
<keyword evidence="5" id="KW-0521">NADP</keyword>
<comment type="similarity">
    <text evidence="2">Belongs to the FAD-binding monooxygenase family.</text>
</comment>
<dbReference type="PANTHER" id="PTHR43098">
    <property type="entry name" value="L-ORNITHINE N(5)-MONOOXYGENASE-RELATED"/>
    <property type="match status" value="1"/>
</dbReference>
<evidence type="ECO:0000256" key="5">
    <source>
        <dbReference type="ARBA" id="ARBA00022857"/>
    </source>
</evidence>
<keyword evidence="3" id="KW-0285">Flavoprotein</keyword>
<dbReference type="EMBL" id="JACHLR010000031">
    <property type="protein sequence ID" value="MBB4860767.1"/>
    <property type="molecule type" value="Genomic_DNA"/>
</dbReference>
<name>A0A7W7NZ25_9SPHN</name>
<keyword evidence="9" id="KW-1185">Reference proteome</keyword>
<gene>
    <name evidence="8" type="ORF">HNO88_004112</name>
</gene>
<sequence>MGRQDQGELRFSPEELRRKYAAEREKRLRPDGIAQYRDFAGIFSEDDPYTPRVERLPRHETIDVVVIGGGFGGLLTAAELRKAGIGDFRIVEKAGDFGGTWYWNRYPGVRCDVESYIYLPLLEEMGYEPRERYATGAEILAYCQQIGRRYALYETALFQTAVTEVRWSEKNRRWSVLTDRGDVLDARFVVVAGGVLHKPKLPGIPGIETFAGESFHTSRWDYAVTGGDAGGGLDKLAGKRVGIIGTGATAVQAIPLLAQGAGHLHVFQRTPSGVGERGNATTDRQWYAALAPGWQRERMANFTSITAGQVPDRILVEDGWTDVFLPLVDAAASDPANAAEQRELADMRNMERIRARVDALVDDPVTAEALKPYYHQMCKRPCFHDEYLATFNRPNVTLVDTDGVGVERITPKGVVVGGTEYELDCLIHASGFEVATIQTRRLGFDMIGRAGQSLEASLERGAETLFGLHRLGFPNLFLFSTTQAGASINFVHVLVELAEHAAYVIRKAREQGATTVEPSREATEGWLRIVLSRLQGFGEFQRQCTPGYFNNEGNLGGGVLRNVGFVGDANEYFAMLHEWRAAERMEGLVLTIDAQQEMTR</sequence>
<dbReference type="FunFam" id="3.50.50.60:FF:000341">
    <property type="entry name" value="Baeyer-Villiger monooxygenase"/>
    <property type="match status" value="1"/>
</dbReference>
<protein>
    <submittedName>
        <fullName evidence="8">Cation diffusion facilitator CzcD-associated flavoprotein CzcO</fullName>
    </submittedName>
</protein>
<evidence type="ECO:0000256" key="1">
    <source>
        <dbReference type="ARBA" id="ARBA00001974"/>
    </source>
</evidence>
<accession>A0A7W7NZ25</accession>
<keyword evidence="7" id="KW-0503">Monooxygenase</keyword>
<dbReference type="InterPro" id="IPR050775">
    <property type="entry name" value="FAD-binding_Monooxygenases"/>
</dbReference>
<reference evidence="8 9" key="1">
    <citation type="submission" date="2020-08" db="EMBL/GenBank/DDBJ databases">
        <title>Functional genomics of gut bacteria from endangered species of beetles.</title>
        <authorList>
            <person name="Carlos-Shanley C."/>
        </authorList>
    </citation>
    <scope>NUCLEOTIDE SEQUENCE [LARGE SCALE GENOMIC DNA]</scope>
    <source>
        <strain evidence="8 9">S00245</strain>
    </source>
</reference>
<evidence type="ECO:0000256" key="6">
    <source>
        <dbReference type="ARBA" id="ARBA00023002"/>
    </source>
</evidence>
<evidence type="ECO:0000256" key="2">
    <source>
        <dbReference type="ARBA" id="ARBA00010139"/>
    </source>
</evidence>
<dbReference type="PRINTS" id="PR00411">
    <property type="entry name" value="PNDRDTASEI"/>
</dbReference>
<dbReference type="Pfam" id="PF13738">
    <property type="entry name" value="Pyr_redox_3"/>
    <property type="match status" value="1"/>
</dbReference>
<dbReference type="RefSeq" id="WP_184250129.1">
    <property type="nucleotide sequence ID" value="NZ_JACHLR010000031.1"/>
</dbReference>
<keyword evidence="4" id="KW-0274">FAD</keyword>
<organism evidence="8 9">
    <name type="scientific">Novosphingobium chloroacetimidivorans</name>
    <dbReference type="NCBI Taxonomy" id="1428314"/>
    <lineage>
        <taxon>Bacteria</taxon>
        <taxon>Pseudomonadati</taxon>
        <taxon>Pseudomonadota</taxon>
        <taxon>Alphaproteobacteria</taxon>
        <taxon>Sphingomonadales</taxon>
        <taxon>Sphingomonadaceae</taxon>
        <taxon>Novosphingobium</taxon>
    </lineage>
</organism>
<evidence type="ECO:0000256" key="4">
    <source>
        <dbReference type="ARBA" id="ARBA00022827"/>
    </source>
</evidence>
<keyword evidence="6" id="KW-0560">Oxidoreductase</keyword>
<evidence type="ECO:0000313" key="9">
    <source>
        <dbReference type="Proteomes" id="UP000555448"/>
    </source>
</evidence>
<comment type="caution">
    <text evidence="8">The sequence shown here is derived from an EMBL/GenBank/DDBJ whole genome shotgun (WGS) entry which is preliminary data.</text>
</comment>